<accession>A0A4U9VH54</accession>
<proteinExistence type="predicted"/>
<sequence>MKKLTAARNQLLGMAAEHSDLLVGMRPNGLEDTPQFKPDHRSGEKHRRWAFPPERY</sequence>
<dbReference type="AlphaFoldDB" id="A0A4U9VH54"/>
<evidence type="ECO:0000313" key="2">
    <source>
        <dbReference type="EMBL" id="VTR44642.1"/>
    </source>
</evidence>
<reference evidence="2" key="1">
    <citation type="submission" date="2019-05" db="EMBL/GenBank/DDBJ databases">
        <authorList>
            <consortium name="Pathogen Informatics"/>
        </authorList>
    </citation>
    <scope>NUCLEOTIDE SEQUENCE [LARGE SCALE GENOMIC DNA]</scope>
    <source>
        <strain evidence="2">NCTC12965</strain>
    </source>
</reference>
<evidence type="ECO:0000256" key="1">
    <source>
        <dbReference type="SAM" id="MobiDB-lite"/>
    </source>
</evidence>
<protein>
    <submittedName>
        <fullName evidence="2">Acriflavine resistance protein B</fullName>
    </submittedName>
</protein>
<dbReference type="EMBL" id="CABEEZ010000111">
    <property type="protein sequence ID" value="VTR44642.1"/>
    <property type="molecule type" value="Genomic_DNA"/>
</dbReference>
<feature type="region of interest" description="Disordered" evidence="1">
    <location>
        <begin position="24"/>
        <end position="56"/>
    </location>
</feature>
<name>A0A4U9VH54_SERFO</name>
<organism evidence="2">
    <name type="scientific">Serratia fonticola</name>
    <dbReference type="NCBI Taxonomy" id="47917"/>
    <lineage>
        <taxon>Bacteria</taxon>
        <taxon>Pseudomonadati</taxon>
        <taxon>Pseudomonadota</taxon>
        <taxon>Gammaproteobacteria</taxon>
        <taxon>Enterobacterales</taxon>
        <taxon>Yersiniaceae</taxon>
        <taxon>Serratia</taxon>
    </lineage>
</organism>
<gene>
    <name evidence="2" type="primary">acrB_10</name>
    <name evidence="2" type="ORF">NCTC12965_05138</name>
</gene>
<dbReference type="Gene3D" id="3.30.70.1440">
    <property type="entry name" value="Multidrug efflux transporter AcrB pore domain"/>
    <property type="match status" value="1"/>
</dbReference>